<sequence length="64" mass="6638">ADGKTLAEAARARCSTLCHPERSAAPHLPVLHPLARSEGSTAPCRGTGRAPGPRPSAGWILRSL</sequence>
<accession>A0A6J4KHJ1</accession>
<protein>
    <submittedName>
        <fullName evidence="2">Uncharacterized protein</fullName>
    </submittedName>
</protein>
<feature type="region of interest" description="Disordered" evidence="1">
    <location>
        <begin position="36"/>
        <end position="64"/>
    </location>
</feature>
<name>A0A6J4KHJ1_9BACT</name>
<reference evidence="2" key="1">
    <citation type="submission" date="2020-02" db="EMBL/GenBank/DDBJ databases">
        <authorList>
            <person name="Meier V. D."/>
        </authorList>
    </citation>
    <scope>NUCLEOTIDE SEQUENCE</scope>
    <source>
        <strain evidence="2">AVDCRST_MAG89</strain>
    </source>
</reference>
<evidence type="ECO:0000313" key="2">
    <source>
        <dbReference type="EMBL" id="CAA9306251.1"/>
    </source>
</evidence>
<gene>
    <name evidence="2" type="ORF">AVDCRST_MAG89-817</name>
</gene>
<dbReference type="AlphaFoldDB" id="A0A6J4KHJ1"/>
<proteinExistence type="predicted"/>
<organism evidence="2">
    <name type="scientific">uncultured Gemmatimonadota bacterium</name>
    <dbReference type="NCBI Taxonomy" id="203437"/>
    <lineage>
        <taxon>Bacteria</taxon>
        <taxon>Pseudomonadati</taxon>
        <taxon>Gemmatimonadota</taxon>
        <taxon>environmental samples</taxon>
    </lineage>
</organism>
<feature type="non-terminal residue" evidence="2">
    <location>
        <position position="1"/>
    </location>
</feature>
<evidence type="ECO:0000256" key="1">
    <source>
        <dbReference type="SAM" id="MobiDB-lite"/>
    </source>
</evidence>
<feature type="non-terminal residue" evidence="2">
    <location>
        <position position="64"/>
    </location>
</feature>
<dbReference type="EMBL" id="CADCTV010000178">
    <property type="protein sequence ID" value="CAA9306251.1"/>
    <property type="molecule type" value="Genomic_DNA"/>
</dbReference>